<evidence type="ECO:0000313" key="2">
    <source>
        <dbReference type="EMBL" id="CAF0895972.1"/>
    </source>
</evidence>
<sequence>MSDDQNIDGTNPPNQESSMSSLGDTRTPVTLELSCLGRGKPSTLTAEEPQMKQNSNLTNFNNDGNNDQPVGNRLRNTHDMEENNSRAGYGSQRGRDGNRGGGNGSDSST</sequence>
<evidence type="ECO:0000256" key="1">
    <source>
        <dbReference type="SAM" id="MobiDB-lite"/>
    </source>
</evidence>
<dbReference type="Proteomes" id="UP000663829">
    <property type="component" value="Unassembled WGS sequence"/>
</dbReference>
<evidence type="ECO:0000313" key="3">
    <source>
        <dbReference type="EMBL" id="CAF3679312.1"/>
    </source>
</evidence>
<dbReference type="AlphaFoldDB" id="A0A813ZAV1"/>
<proteinExistence type="predicted"/>
<gene>
    <name evidence="2" type="ORF">GPM918_LOCUS8377</name>
    <name evidence="3" type="ORF">SRO942_LOCUS8377</name>
</gene>
<protein>
    <submittedName>
        <fullName evidence="2">Uncharacterized protein</fullName>
    </submittedName>
</protein>
<organism evidence="2 4">
    <name type="scientific">Didymodactylos carnosus</name>
    <dbReference type="NCBI Taxonomy" id="1234261"/>
    <lineage>
        <taxon>Eukaryota</taxon>
        <taxon>Metazoa</taxon>
        <taxon>Spiralia</taxon>
        <taxon>Gnathifera</taxon>
        <taxon>Rotifera</taxon>
        <taxon>Eurotatoria</taxon>
        <taxon>Bdelloidea</taxon>
        <taxon>Philodinida</taxon>
        <taxon>Philodinidae</taxon>
        <taxon>Didymodactylos</taxon>
    </lineage>
</organism>
<dbReference type="Proteomes" id="UP000681722">
    <property type="component" value="Unassembled WGS sequence"/>
</dbReference>
<evidence type="ECO:0000313" key="4">
    <source>
        <dbReference type="Proteomes" id="UP000663829"/>
    </source>
</evidence>
<accession>A0A813ZAV1</accession>
<keyword evidence="4" id="KW-1185">Reference proteome</keyword>
<feature type="region of interest" description="Disordered" evidence="1">
    <location>
        <begin position="1"/>
        <end position="109"/>
    </location>
</feature>
<comment type="caution">
    <text evidence="2">The sequence shown here is derived from an EMBL/GenBank/DDBJ whole genome shotgun (WGS) entry which is preliminary data.</text>
</comment>
<feature type="compositionally biased region" description="Low complexity" evidence="1">
    <location>
        <begin position="54"/>
        <end position="66"/>
    </location>
</feature>
<dbReference type="EMBL" id="CAJNOQ010001452">
    <property type="protein sequence ID" value="CAF0895972.1"/>
    <property type="molecule type" value="Genomic_DNA"/>
</dbReference>
<feature type="compositionally biased region" description="Polar residues" evidence="1">
    <location>
        <begin position="7"/>
        <end position="28"/>
    </location>
</feature>
<dbReference type="EMBL" id="CAJOBC010001452">
    <property type="protein sequence ID" value="CAF3679312.1"/>
    <property type="molecule type" value="Genomic_DNA"/>
</dbReference>
<reference evidence="2" key="1">
    <citation type="submission" date="2021-02" db="EMBL/GenBank/DDBJ databases">
        <authorList>
            <person name="Nowell W R."/>
        </authorList>
    </citation>
    <scope>NUCLEOTIDE SEQUENCE</scope>
</reference>
<name>A0A813ZAV1_9BILA</name>
<feature type="compositionally biased region" description="Gly residues" evidence="1">
    <location>
        <begin position="99"/>
        <end position="109"/>
    </location>
</feature>